<evidence type="ECO:0000259" key="2">
    <source>
        <dbReference type="Pfam" id="PF13439"/>
    </source>
</evidence>
<dbReference type="EMBL" id="JACHGX010000004">
    <property type="protein sequence ID" value="MBB6090147.1"/>
    <property type="molecule type" value="Genomic_DNA"/>
</dbReference>
<dbReference type="Proteomes" id="UP000642919">
    <property type="component" value="Unassembled WGS sequence"/>
</dbReference>
<dbReference type="CDD" id="cd03801">
    <property type="entry name" value="GT4_PimA-like"/>
    <property type="match status" value="1"/>
</dbReference>
<dbReference type="RefSeq" id="WP_010902758.1">
    <property type="nucleotide sequence ID" value="NZ_JACHGX010000004.1"/>
</dbReference>
<sequence>MPSIGILYYVNSFPKLSESFVLNEITELKRRGHEVAVFAQNDPGEDVVHDELADIDLPVYYAQPSYTELPSILTTTAAQMVRRDPGISSPRAFSLKQIGHSLLLARRCLEAIADLDLEIDVINAHFATPTRAGAIHASNHAGIPCIVTAHAYEIFRNPDFEKIRRICHGVDHVVVPSEYNRQYLRNEAAVTNDISVIPATTKTEKFEPSGEPVEDRLLTVARLVEKKGHKYALEAVSQLVAQGYDVEYHIIGQGKLEPQLKQYASDLGISSHVAFLDHVSDETLRNELNEAALFVLPCVIAENGDRDAMPVVLKEAMASETACVSTSVSAIPELITDGEDGLLVPPRDVEQLAAAIQRLLDDPTLRGEIETRGRQTVHETFDIAQSIDDLLAVFRSEI</sequence>
<dbReference type="Gene3D" id="3.40.50.2000">
    <property type="entry name" value="Glycogen Phosphorylase B"/>
    <property type="match status" value="2"/>
</dbReference>
<organism evidence="3 4">
    <name type="scientific">Halobacterium salinarum</name>
    <name type="common">Halobacterium halobium</name>
    <dbReference type="NCBI Taxonomy" id="2242"/>
    <lineage>
        <taxon>Archaea</taxon>
        <taxon>Methanobacteriati</taxon>
        <taxon>Methanobacteriota</taxon>
        <taxon>Stenosarchaea group</taxon>
        <taxon>Halobacteria</taxon>
        <taxon>Halobacteriales</taxon>
        <taxon>Halobacteriaceae</taxon>
        <taxon>Halobacterium</taxon>
    </lineage>
</organism>
<evidence type="ECO:0000313" key="3">
    <source>
        <dbReference type="EMBL" id="MBB6090147.1"/>
    </source>
</evidence>
<evidence type="ECO:0000313" key="4">
    <source>
        <dbReference type="Proteomes" id="UP000642919"/>
    </source>
</evidence>
<accession>A0A841HBG5</accession>
<dbReference type="Pfam" id="PF13439">
    <property type="entry name" value="Glyco_transf_4"/>
    <property type="match status" value="1"/>
</dbReference>
<dbReference type="AlphaFoldDB" id="A0A841HBG5"/>
<dbReference type="GeneID" id="68693853"/>
<dbReference type="Pfam" id="PF00534">
    <property type="entry name" value="Glycos_transf_1"/>
    <property type="match status" value="1"/>
</dbReference>
<dbReference type="PANTHER" id="PTHR45947">
    <property type="entry name" value="SULFOQUINOVOSYL TRANSFERASE SQD2"/>
    <property type="match status" value="1"/>
</dbReference>
<reference evidence="3" key="1">
    <citation type="submission" date="2020-08" db="EMBL/GenBank/DDBJ databases">
        <title>Genomic Encyclopedia of Type Strains, Phase IV (KMG-IV): sequencing the most valuable type-strain genomes for metagenomic binning, comparative biology and taxonomic classification.</title>
        <authorList>
            <person name="Goeker M."/>
        </authorList>
    </citation>
    <scope>NUCLEOTIDE SEQUENCE</scope>
    <source>
        <strain evidence="3">DSM 669</strain>
    </source>
</reference>
<comment type="caution">
    <text evidence="3">The sequence shown here is derived from an EMBL/GenBank/DDBJ whole genome shotgun (WGS) entry which is preliminary data.</text>
</comment>
<feature type="domain" description="Glycosyltransferase subfamily 4-like N-terminal" evidence="2">
    <location>
        <begin position="18"/>
        <end position="199"/>
    </location>
</feature>
<proteinExistence type="predicted"/>
<feature type="domain" description="Glycosyl transferase family 1" evidence="1">
    <location>
        <begin position="204"/>
        <end position="375"/>
    </location>
</feature>
<dbReference type="InterPro" id="IPR028098">
    <property type="entry name" value="Glyco_trans_4-like_N"/>
</dbReference>
<evidence type="ECO:0000259" key="1">
    <source>
        <dbReference type="Pfam" id="PF00534"/>
    </source>
</evidence>
<keyword evidence="3" id="KW-0808">Transferase</keyword>
<dbReference type="SUPFAM" id="SSF53756">
    <property type="entry name" value="UDP-Glycosyltransferase/glycogen phosphorylase"/>
    <property type="match status" value="1"/>
</dbReference>
<protein>
    <submittedName>
        <fullName evidence="3">Glycosyltransferase involved in cell wall biosynthesis</fullName>
    </submittedName>
</protein>
<dbReference type="InterPro" id="IPR050194">
    <property type="entry name" value="Glycosyltransferase_grp1"/>
</dbReference>
<gene>
    <name evidence="3" type="ORF">HNR49_001520</name>
</gene>
<dbReference type="OMA" id="HFITYRQ"/>
<name>A0A841HBG5_HALSI</name>
<dbReference type="GO" id="GO:0016757">
    <property type="term" value="F:glycosyltransferase activity"/>
    <property type="evidence" value="ECO:0007669"/>
    <property type="project" value="TreeGrafter"/>
</dbReference>
<dbReference type="InterPro" id="IPR001296">
    <property type="entry name" value="Glyco_trans_1"/>
</dbReference>
<dbReference type="PANTHER" id="PTHR45947:SF3">
    <property type="entry name" value="SULFOQUINOVOSYL TRANSFERASE SQD2"/>
    <property type="match status" value="1"/>
</dbReference>